<dbReference type="InterPro" id="IPR010642">
    <property type="entry name" value="Invasion_prot_B"/>
</dbReference>
<keyword evidence="2" id="KW-1185">Reference proteome</keyword>
<dbReference type="Pfam" id="PF06776">
    <property type="entry name" value="IalB"/>
    <property type="match status" value="1"/>
</dbReference>
<protein>
    <submittedName>
        <fullName evidence="1">Invasion associated locus B family protein</fullName>
    </submittedName>
</protein>
<name>A0ABT9H9J2_9SPHN</name>
<comment type="caution">
    <text evidence="1">The sequence shown here is derived from an EMBL/GenBank/DDBJ whole genome shotgun (WGS) entry which is preliminary data.</text>
</comment>
<organism evidence="1 2">
    <name type="scientific">Qipengyuania benthica</name>
    <dbReference type="NCBI Taxonomy" id="3067651"/>
    <lineage>
        <taxon>Bacteria</taxon>
        <taxon>Pseudomonadati</taxon>
        <taxon>Pseudomonadota</taxon>
        <taxon>Alphaproteobacteria</taxon>
        <taxon>Sphingomonadales</taxon>
        <taxon>Erythrobacteraceae</taxon>
        <taxon>Qipengyuania</taxon>
    </lineage>
</organism>
<dbReference type="Proteomes" id="UP001235664">
    <property type="component" value="Unassembled WGS sequence"/>
</dbReference>
<gene>
    <name evidence="1" type="ORF">Q9K01_08605</name>
</gene>
<proteinExistence type="predicted"/>
<dbReference type="EMBL" id="JAVAIL010000002">
    <property type="protein sequence ID" value="MDP4539679.1"/>
    <property type="molecule type" value="Genomic_DNA"/>
</dbReference>
<evidence type="ECO:0000313" key="2">
    <source>
        <dbReference type="Proteomes" id="UP001235664"/>
    </source>
</evidence>
<sequence length="162" mass="17315">MARLGFLVLLLAIALPLAAKESLGVFDGWGAFRDEAGPRCYAIAVPRANTGSRDAQAFASIATWPQREIRGQVHFRLSRARRVDSAATLQIGSERFELTGGGVNAWGADRRMDAAITAALRSAKQMRVTATDTRGRRFVDSYALSGVASAMDAATVGCARRG</sequence>
<evidence type="ECO:0000313" key="1">
    <source>
        <dbReference type="EMBL" id="MDP4539679.1"/>
    </source>
</evidence>
<accession>A0ABT9H9J2</accession>
<reference evidence="1 2" key="1">
    <citation type="submission" date="2023-08" db="EMBL/GenBank/DDBJ databases">
        <title>genomic of DY56.</title>
        <authorList>
            <person name="Wang Y."/>
        </authorList>
    </citation>
    <scope>NUCLEOTIDE SEQUENCE [LARGE SCALE GENOMIC DNA]</scope>
    <source>
        <strain evidence="1 2">DY56-A-20</strain>
    </source>
</reference>
<dbReference type="RefSeq" id="WP_305929796.1">
    <property type="nucleotide sequence ID" value="NZ_JAVAIL010000002.1"/>
</dbReference>